<accession>A0ABR2AGD7</accession>
<reference evidence="1 2" key="1">
    <citation type="journal article" date="2024" name="G3 (Bethesda)">
        <title>Genome assembly of Hibiscus sabdariffa L. provides insights into metabolisms of medicinal natural products.</title>
        <authorList>
            <person name="Kim T."/>
        </authorList>
    </citation>
    <scope>NUCLEOTIDE SEQUENCE [LARGE SCALE GENOMIC DNA]</scope>
    <source>
        <strain evidence="1">TK-2024</strain>
        <tissue evidence="1">Old leaves</tissue>
    </source>
</reference>
<sequence length="150" mass="16883">MWGEAAVLADWSSCRLKECAGRSAEMLSFCQTSDGAYPPHIPYITEGPFVVDLVDKTLLNLRIYVHWPHLSRVAYCASKASHRSLTTRSLTTRLVDSQKRSRSMPVHQYPLPSPKGSDPTETATSHPRLATSLRNEKPSFILRIERNSFP</sequence>
<gene>
    <name evidence="1" type="ORF">V6N11_014146</name>
</gene>
<organism evidence="1 2">
    <name type="scientific">Hibiscus sabdariffa</name>
    <name type="common">roselle</name>
    <dbReference type="NCBI Taxonomy" id="183260"/>
    <lineage>
        <taxon>Eukaryota</taxon>
        <taxon>Viridiplantae</taxon>
        <taxon>Streptophyta</taxon>
        <taxon>Embryophyta</taxon>
        <taxon>Tracheophyta</taxon>
        <taxon>Spermatophyta</taxon>
        <taxon>Magnoliopsida</taxon>
        <taxon>eudicotyledons</taxon>
        <taxon>Gunneridae</taxon>
        <taxon>Pentapetalae</taxon>
        <taxon>rosids</taxon>
        <taxon>malvids</taxon>
        <taxon>Malvales</taxon>
        <taxon>Malvaceae</taxon>
        <taxon>Malvoideae</taxon>
        <taxon>Hibiscus</taxon>
    </lineage>
</organism>
<keyword evidence="2" id="KW-1185">Reference proteome</keyword>
<name>A0ABR2AGD7_9ROSI</name>
<protein>
    <submittedName>
        <fullName evidence="1">Uncharacterized protein</fullName>
    </submittedName>
</protein>
<dbReference type="EMBL" id="JBBPBN010000257">
    <property type="protein sequence ID" value="KAK8492023.1"/>
    <property type="molecule type" value="Genomic_DNA"/>
</dbReference>
<evidence type="ECO:0000313" key="1">
    <source>
        <dbReference type="EMBL" id="KAK8492023.1"/>
    </source>
</evidence>
<evidence type="ECO:0000313" key="2">
    <source>
        <dbReference type="Proteomes" id="UP001396334"/>
    </source>
</evidence>
<dbReference type="Proteomes" id="UP001396334">
    <property type="component" value="Unassembled WGS sequence"/>
</dbReference>
<comment type="caution">
    <text evidence="1">The sequence shown here is derived from an EMBL/GenBank/DDBJ whole genome shotgun (WGS) entry which is preliminary data.</text>
</comment>
<proteinExistence type="predicted"/>